<dbReference type="CDD" id="cd05254">
    <property type="entry name" value="dTDP_HR_like_SDR_e"/>
    <property type="match status" value="1"/>
</dbReference>
<sequence length="304" mass="32763">MRNRTKPTVLVTGTTGQIGFELLRALQGVGTIVGADRNRLDLNDFDQIRDVVRAIRPSLIVNPAAYTAVDQAEDDIDAAMRANAEAPGVLAEQARAVGAALIHYSTDYVFDGSKEDPYTETDQSTPLNVYGASKLAGEQAIEQAGGAHLIFRTSWVYGIRGRNFFRTMLRLGQDRPKLQIVADQIGAPTWSATIATVTAHIATLGLIAHAGDDDWWHERTGVYNLTAAGSTSWAGFADAIFDAVAASGRPIVEPIPAELYPTRARRPKNSRLSNGKLTQTFGVVPPDWRDALRLCAASLSSTSA</sequence>
<dbReference type="AlphaFoldDB" id="A0A4R0XPW7"/>
<comment type="similarity">
    <text evidence="2 6">Belongs to the dTDP-4-dehydrorhamnose reductase family.</text>
</comment>
<keyword evidence="6" id="KW-0521">NADP</keyword>
<feature type="domain" description="RmlD-like substrate binding" evidence="7">
    <location>
        <begin position="8"/>
        <end position="298"/>
    </location>
</feature>
<dbReference type="NCBIfam" id="TIGR01214">
    <property type="entry name" value="rmlD"/>
    <property type="match status" value="1"/>
</dbReference>
<dbReference type="EC" id="1.1.1.133" evidence="3 6"/>
<evidence type="ECO:0000256" key="3">
    <source>
        <dbReference type="ARBA" id="ARBA00012929"/>
    </source>
</evidence>
<evidence type="ECO:0000256" key="2">
    <source>
        <dbReference type="ARBA" id="ARBA00010944"/>
    </source>
</evidence>
<dbReference type="Pfam" id="PF04321">
    <property type="entry name" value="RmlD_sub_bind"/>
    <property type="match status" value="1"/>
</dbReference>
<keyword evidence="6" id="KW-0560">Oxidoreductase</keyword>
<dbReference type="GO" id="GO:0008831">
    <property type="term" value="F:dTDP-4-dehydrorhamnose reductase activity"/>
    <property type="evidence" value="ECO:0007669"/>
    <property type="project" value="UniProtKB-EC"/>
</dbReference>
<dbReference type="SUPFAM" id="SSF51735">
    <property type="entry name" value="NAD(P)-binding Rossmann-fold domains"/>
    <property type="match status" value="1"/>
</dbReference>
<protein>
    <recommendedName>
        <fullName evidence="4 6">dTDP-4-dehydrorhamnose reductase</fullName>
        <ecNumber evidence="3 6">1.1.1.133</ecNumber>
    </recommendedName>
</protein>
<dbReference type="InterPro" id="IPR036291">
    <property type="entry name" value="NAD(P)-bd_dom_sf"/>
</dbReference>
<name>A0A4R0XPW7_9BURK</name>
<dbReference type="Gene3D" id="3.90.25.10">
    <property type="entry name" value="UDP-galactose 4-epimerase, domain 1"/>
    <property type="match status" value="1"/>
</dbReference>
<comment type="pathway">
    <text evidence="1 6">Carbohydrate biosynthesis; dTDP-L-rhamnose biosynthesis.</text>
</comment>
<comment type="cofactor">
    <cofactor evidence="6">
        <name>Mg(2+)</name>
        <dbReference type="ChEBI" id="CHEBI:18420"/>
    </cofactor>
    <text evidence="6">Binds 1 Mg(2+) ion per monomer.</text>
</comment>
<evidence type="ECO:0000256" key="1">
    <source>
        <dbReference type="ARBA" id="ARBA00004781"/>
    </source>
</evidence>
<dbReference type="InterPro" id="IPR029903">
    <property type="entry name" value="RmlD-like-bd"/>
</dbReference>
<dbReference type="PANTHER" id="PTHR10491:SF4">
    <property type="entry name" value="METHIONINE ADENOSYLTRANSFERASE 2 SUBUNIT BETA"/>
    <property type="match status" value="1"/>
</dbReference>
<evidence type="ECO:0000256" key="6">
    <source>
        <dbReference type="RuleBase" id="RU364082"/>
    </source>
</evidence>
<comment type="function">
    <text evidence="6">Catalyzes the reduction of dTDP-6-deoxy-L-lyxo-4-hexulose to yield dTDP-L-rhamnose.</text>
</comment>
<accession>A0A4R0XPW7</accession>
<evidence type="ECO:0000313" key="8">
    <source>
        <dbReference type="EMBL" id="TCG09479.1"/>
    </source>
</evidence>
<organism evidence="8 9">
    <name type="scientific">Paraburkholderia steynii</name>
    <dbReference type="NCBI Taxonomy" id="1245441"/>
    <lineage>
        <taxon>Bacteria</taxon>
        <taxon>Pseudomonadati</taxon>
        <taxon>Pseudomonadota</taxon>
        <taxon>Betaproteobacteria</taxon>
        <taxon>Burkholderiales</taxon>
        <taxon>Burkholderiaceae</taxon>
        <taxon>Paraburkholderia</taxon>
    </lineage>
</organism>
<evidence type="ECO:0000259" key="7">
    <source>
        <dbReference type="Pfam" id="PF04321"/>
    </source>
</evidence>
<dbReference type="GO" id="GO:0019305">
    <property type="term" value="P:dTDP-rhamnose biosynthetic process"/>
    <property type="evidence" value="ECO:0007669"/>
    <property type="project" value="UniProtKB-UniPathway"/>
</dbReference>
<keyword evidence="9" id="KW-1185">Reference proteome</keyword>
<dbReference type="InterPro" id="IPR005913">
    <property type="entry name" value="dTDP_dehydrorham_reduct"/>
</dbReference>
<reference evidence="8 9" key="1">
    <citation type="submission" date="2017-02" db="EMBL/GenBank/DDBJ databases">
        <title>Paraburkholderia sophoroidis sp. nov. and Paraburkholderia steynii sp. nov. rhizobial symbionts of the fynbos legume Hypocalyptus sophoroides.</title>
        <authorList>
            <person name="Steenkamp E.T."/>
            <person name="Beukes C.W."/>
            <person name="Van Zyl E."/>
            <person name="Avontuur J."/>
            <person name="Chan W.Y."/>
            <person name="Hassen A."/>
            <person name="Palmer M."/>
            <person name="Mthombeni L."/>
            <person name="Phalane F."/>
            <person name="Sereme K."/>
            <person name="Venter S.N."/>
        </authorList>
    </citation>
    <scope>NUCLEOTIDE SEQUENCE [LARGE SCALE GENOMIC DNA]</scope>
    <source>
        <strain evidence="8 9">HC1.1ba</strain>
    </source>
</reference>
<evidence type="ECO:0000256" key="5">
    <source>
        <dbReference type="ARBA" id="ARBA00048200"/>
    </source>
</evidence>
<dbReference type="EMBL" id="MWML01000011">
    <property type="protein sequence ID" value="TCG09479.1"/>
    <property type="molecule type" value="Genomic_DNA"/>
</dbReference>
<dbReference type="PANTHER" id="PTHR10491">
    <property type="entry name" value="DTDP-4-DEHYDRORHAMNOSE REDUCTASE"/>
    <property type="match status" value="1"/>
</dbReference>
<evidence type="ECO:0000313" key="9">
    <source>
        <dbReference type="Proteomes" id="UP000294200"/>
    </source>
</evidence>
<dbReference type="Proteomes" id="UP000294200">
    <property type="component" value="Unassembled WGS sequence"/>
</dbReference>
<comment type="caution">
    <text evidence="8">The sequence shown here is derived from an EMBL/GenBank/DDBJ whole genome shotgun (WGS) entry which is preliminary data.</text>
</comment>
<gene>
    <name evidence="8" type="ORF">BZM27_05280</name>
</gene>
<dbReference type="Gene3D" id="3.40.50.720">
    <property type="entry name" value="NAD(P)-binding Rossmann-like Domain"/>
    <property type="match status" value="1"/>
</dbReference>
<dbReference type="UniPathway" id="UPA00124"/>
<proteinExistence type="inferred from homology"/>
<dbReference type="GO" id="GO:0005829">
    <property type="term" value="C:cytosol"/>
    <property type="evidence" value="ECO:0007669"/>
    <property type="project" value="TreeGrafter"/>
</dbReference>
<comment type="catalytic activity">
    <reaction evidence="5 6">
        <text>dTDP-beta-L-rhamnose + NADP(+) = dTDP-4-dehydro-beta-L-rhamnose + NADPH + H(+)</text>
        <dbReference type="Rhea" id="RHEA:21796"/>
        <dbReference type="ChEBI" id="CHEBI:15378"/>
        <dbReference type="ChEBI" id="CHEBI:57510"/>
        <dbReference type="ChEBI" id="CHEBI:57783"/>
        <dbReference type="ChEBI" id="CHEBI:58349"/>
        <dbReference type="ChEBI" id="CHEBI:62830"/>
        <dbReference type="EC" id="1.1.1.133"/>
    </reaction>
</comment>
<evidence type="ECO:0000256" key="4">
    <source>
        <dbReference type="ARBA" id="ARBA00017099"/>
    </source>
</evidence>